<dbReference type="RefSeq" id="WP_239735411.1">
    <property type="nucleotide sequence ID" value="NZ_CP092427.2"/>
</dbReference>
<protein>
    <recommendedName>
        <fullName evidence="3">Polyketide cyclase / dehydrase and lipid transport</fullName>
    </recommendedName>
</protein>
<proteinExistence type="predicted"/>
<dbReference type="Proteomes" id="UP001055159">
    <property type="component" value="Chromosome"/>
</dbReference>
<evidence type="ECO:0000313" key="1">
    <source>
        <dbReference type="EMBL" id="ULP35821.1"/>
    </source>
</evidence>
<accession>A0ABY3UFG4</accession>
<dbReference type="EMBL" id="CP092427">
    <property type="protein sequence ID" value="ULP35821.1"/>
    <property type="molecule type" value="Genomic_DNA"/>
</dbReference>
<evidence type="ECO:0000313" key="2">
    <source>
        <dbReference type="Proteomes" id="UP001055159"/>
    </source>
</evidence>
<keyword evidence="2" id="KW-1185">Reference proteome</keyword>
<organism evidence="1 2">
    <name type="scientific">Mycolicibacterium rufum</name>
    <dbReference type="NCBI Taxonomy" id="318424"/>
    <lineage>
        <taxon>Bacteria</taxon>
        <taxon>Bacillati</taxon>
        <taxon>Actinomycetota</taxon>
        <taxon>Actinomycetes</taxon>
        <taxon>Mycobacteriales</taxon>
        <taxon>Mycobacteriaceae</taxon>
        <taxon>Mycolicibacterium</taxon>
    </lineage>
</organism>
<evidence type="ECO:0008006" key="3">
    <source>
        <dbReference type="Google" id="ProtNLM"/>
    </source>
</evidence>
<gene>
    <name evidence="1" type="ORF">MJO55_21600</name>
</gene>
<name>A0ABY3UFG4_9MYCO</name>
<sequence>MVPSPWQSGGPITLASDTRERVAQPEVVVFVDRHDVRGYFDLVIKNFGQTAAYNVQITLPPLQVVPYINDVNGQEVTSAYVPKSIAVLAPGQEWRTLWDSYVRREGYKGQLQTHFVGHVEFDDKMNPDKASFHNPISLDSNMFWNTMWIRRSSNRSVEKALYEIAGTLKRYGQEHDGV</sequence>
<reference evidence="1" key="1">
    <citation type="submission" date="2022-08" db="EMBL/GenBank/DDBJ databases">
        <title>Whole genome sequencing of non-tuberculosis mycobacteria type-strains.</title>
        <authorList>
            <person name="Igarashi Y."/>
            <person name="Osugi A."/>
            <person name="Mitarai S."/>
        </authorList>
    </citation>
    <scope>NUCLEOTIDE SEQUENCE</scope>
    <source>
        <strain evidence="1">JCM 16372</strain>
    </source>
</reference>